<sequence>MIKMPQNNTVKPSIDELLGPNGFIERKGSVGVLLVHGLTGTPTEMKHFGKVIARKGFTVACPELAGHCATIEALTATTWLDWYKSIEAAFDALKNECEHVFVGGLSMGALISLLLAAKKGHQVAGIILLSTTFFYDGWNMPKFKQTVLLPLVLYTPLKYFVQWEETSPYGIKDERVRALVHAILENRDNQAADKIGYFKTPATVILESVRLIKAAKKALKDVVVPTLIVHATEDDMASVKNAYYTQANISSEVIETFYVDDTYHVLTLDKRKDDIAKRAAQFCKEQAQKLDSHNKMQASA</sequence>
<dbReference type="AlphaFoldDB" id="A0A1J5SK40"/>
<dbReference type="EC" id="3.1.1.23" evidence="2"/>
<proteinExistence type="predicted"/>
<gene>
    <name evidence="2" type="ORF">GALL_134190</name>
</gene>
<dbReference type="Pfam" id="PF12146">
    <property type="entry name" value="Hydrolase_4"/>
    <property type="match status" value="1"/>
</dbReference>
<accession>A0A1J5SK40</accession>
<evidence type="ECO:0000259" key="1">
    <source>
        <dbReference type="Pfam" id="PF12146"/>
    </source>
</evidence>
<dbReference type="InterPro" id="IPR022742">
    <property type="entry name" value="Hydrolase_4"/>
</dbReference>
<dbReference type="PANTHER" id="PTHR43433:SF5">
    <property type="entry name" value="AB HYDROLASE-1 DOMAIN-CONTAINING PROTEIN"/>
    <property type="match status" value="1"/>
</dbReference>
<reference evidence="2" key="1">
    <citation type="submission" date="2016-10" db="EMBL/GenBank/DDBJ databases">
        <title>Sequence of Gallionella enrichment culture.</title>
        <authorList>
            <person name="Poehlein A."/>
            <person name="Muehling M."/>
            <person name="Daniel R."/>
        </authorList>
    </citation>
    <scope>NUCLEOTIDE SEQUENCE</scope>
</reference>
<keyword evidence="2" id="KW-0378">Hydrolase</keyword>
<comment type="caution">
    <text evidence="2">The sequence shown here is derived from an EMBL/GenBank/DDBJ whole genome shotgun (WGS) entry which is preliminary data.</text>
</comment>
<name>A0A1J5SK40_9ZZZZ</name>
<dbReference type="InterPro" id="IPR012354">
    <property type="entry name" value="Esterase_lipase"/>
</dbReference>
<dbReference type="InterPro" id="IPR050471">
    <property type="entry name" value="AB_hydrolase"/>
</dbReference>
<dbReference type="SUPFAM" id="SSF53474">
    <property type="entry name" value="alpha/beta-Hydrolases"/>
    <property type="match status" value="1"/>
</dbReference>
<organism evidence="2">
    <name type="scientific">mine drainage metagenome</name>
    <dbReference type="NCBI Taxonomy" id="410659"/>
    <lineage>
        <taxon>unclassified sequences</taxon>
        <taxon>metagenomes</taxon>
        <taxon>ecological metagenomes</taxon>
    </lineage>
</organism>
<evidence type="ECO:0000313" key="2">
    <source>
        <dbReference type="EMBL" id="OIR04485.1"/>
    </source>
</evidence>
<feature type="domain" description="Serine aminopeptidase S33" evidence="1">
    <location>
        <begin position="32"/>
        <end position="270"/>
    </location>
</feature>
<dbReference type="PIRSF" id="PIRSF017388">
    <property type="entry name" value="Esterase_lipase"/>
    <property type="match status" value="1"/>
</dbReference>
<protein>
    <submittedName>
        <fullName evidence="2">Thermostable monoacylglycerol lipase</fullName>
        <ecNumber evidence="2">3.1.1.23</ecNumber>
    </submittedName>
</protein>
<dbReference type="PANTHER" id="PTHR43433">
    <property type="entry name" value="HYDROLASE, ALPHA/BETA FOLD FAMILY PROTEIN"/>
    <property type="match status" value="1"/>
</dbReference>
<dbReference type="InterPro" id="IPR029058">
    <property type="entry name" value="AB_hydrolase_fold"/>
</dbReference>
<dbReference type="GO" id="GO:0047372">
    <property type="term" value="F:monoacylglycerol lipase activity"/>
    <property type="evidence" value="ECO:0007669"/>
    <property type="project" value="UniProtKB-EC"/>
</dbReference>
<dbReference type="Gene3D" id="3.40.50.1820">
    <property type="entry name" value="alpha/beta hydrolase"/>
    <property type="match status" value="1"/>
</dbReference>
<dbReference type="EMBL" id="MLJW01000057">
    <property type="protein sequence ID" value="OIR04485.1"/>
    <property type="molecule type" value="Genomic_DNA"/>
</dbReference>